<organism evidence="1 2">
    <name type="scientific">Paragonimus skrjabini miyazakii</name>
    <dbReference type="NCBI Taxonomy" id="59628"/>
    <lineage>
        <taxon>Eukaryota</taxon>
        <taxon>Metazoa</taxon>
        <taxon>Spiralia</taxon>
        <taxon>Lophotrochozoa</taxon>
        <taxon>Platyhelminthes</taxon>
        <taxon>Trematoda</taxon>
        <taxon>Digenea</taxon>
        <taxon>Plagiorchiida</taxon>
        <taxon>Troglotremata</taxon>
        <taxon>Troglotrematidae</taxon>
        <taxon>Paragonimus</taxon>
    </lineage>
</organism>
<dbReference type="AlphaFoldDB" id="A0A8S9Z9N5"/>
<keyword evidence="2" id="KW-1185">Reference proteome</keyword>
<reference evidence="1" key="1">
    <citation type="submission" date="2019-07" db="EMBL/GenBank/DDBJ databases">
        <title>Annotation for the trematode Paragonimus miyazaki's.</title>
        <authorList>
            <person name="Choi Y.-J."/>
        </authorList>
    </citation>
    <scope>NUCLEOTIDE SEQUENCE</scope>
    <source>
        <strain evidence="1">Japan</strain>
    </source>
</reference>
<gene>
    <name evidence="1" type="ORF">EG68_00372</name>
</gene>
<evidence type="ECO:0000313" key="1">
    <source>
        <dbReference type="EMBL" id="KAF7262396.1"/>
    </source>
</evidence>
<proteinExistence type="predicted"/>
<sequence>MPYVGKGLELVRIVNTGMVKQAYFLLYCCSS</sequence>
<dbReference type="EMBL" id="JTDE01000076">
    <property type="protein sequence ID" value="KAF7262396.1"/>
    <property type="molecule type" value="Genomic_DNA"/>
</dbReference>
<evidence type="ECO:0000313" key="2">
    <source>
        <dbReference type="Proteomes" id="UP000822476"/>
    </source>
</evidence>
<name>A0A8S9Z9N5_9TREM</name>
<dbReference type="Proteomes" id="UP000822476">
    <property type="component" value="Unassembled WGS sequence"/>
</dbReference>
<comment type="caution">
    <text evidence="1">The sequence shown here is derived from an EMBL/GenBank/DDBJ whole genome shotgun (WGS) entry which is preliminary data.</text>
</comment>
<accession>A0A8S9Z9N5</accession>
<protein>
    <submittedName>
        <fullName evidence="1">Uncharacterized protein</fullName>
    </submittedName>
</protein>